<organism evidence="1 2">
    <name type="scientific">Araneus ventricosus</name>
    <name type="common">Orbweaver spider</name>
    <name type="synonym">Epeira ventricosa</name>
    <dbReference type="NCBI Taxonomy" id="182803"/>
    <lineage>
        <taxon>Eukaryota</taxon>
        <taxon>Metazoa</taxon>
        <taxon>Ecdysozoa</taxon>
        <taxon>Arthropoda</taxon>
        <taxon>Chelicerata</taxon>
        <taxon>Arachnida</taxon>
        <taxon>Araneae</taxon>
        <taxon>Araneomorphae</taxon>
        <taxon>Entelegynae</taxon>
        <taxon>Araneoidea</taxon>
        <taxon>Araneidae</taxon>
        <taxon>Araneus</taxon>
    </lineage>
</organism>
<proteinExistence type="predicted"/>
<keyword evidence="2" id="KW-1185">Reference proteome</keyword>
<dbReference type="Proteomes" id="UP000499080">
    <property type="component" value="Unassembled WGS sequence"/>
</dbReference>
<dbReference type="AlphaFoldDB" id="A0A4Y2MRR5"/>
<sequence length="123" mass="14010">MGSEKTGLWENKQRKELLDGYSVGNPRADMAKLNVPSWYDEKKINRAKELFRDNFGAQRWQSGEVSGSRGVGGLQVRNPIPLQIRSILGLLHAKSYILGQTTRPWCGAEVWRWRARSDVNLVI</sequence>
<dbReference type="EMBL" id="BGPR01007830">
    <property type="protein sequence ID" value="GBN29848.1"/>
    <property type="molecule type" value="Genomic_DNA"/>
</dbReference>
<evidence type="ECO:0000313" key="1">
    <source>
        <dbReference type="EMBL" id="GBN29848.1"/>
    </source>
</evidence>
<reference evidence="1 2" key="1">
    <citation type="journal article" date="2019" name="Sci. Rep.">
        <title>Orb-weaving spider Araneus ventricosus genome elucidates the spidroin gene catalogue.</title>
        <authorList>
            <person name="Kono N."/>
            <person name="Nakamura H."/>
            <person name="Ohtoshi R."/>
            <person name="Moran D.A.P."/>
            <person name="Shinohara A."/>
            <person name="Yoshida Y."/>
            <person name="Fujiwara M."/>
            <person name="Mori M."/>
            <person name="Tomita M."/>
            <person name="Arakawa K."/>
        </authorList>
    </citation>
    <scope>NUCLEOTIDE SEQUENCE [LARGE SCALE GENOMIC DNA]</scope>
</reference>
<evidence type="ECO:0000313" key="2">
    <source>
        <dbReference type="Proteomes" id="UP000499080"/>
    </source>
</evidence>
<name>A0A4Y2MRR5_ARAVE</name>
<accession>A0A4Y2MRR5</accession>
<gene>
    <name evidence="1" type="ORF">AVEN_36677_1</name>
</gene>
<dbReference type="OrthoDB" id="6463929at2759"/>
<protein>
    <submittedName>
        <fullName evidence="1">Uncharacterized protein</fullName>
    </submittedName>
</protein>
<comment type="caution">
    <text evidence="1">The sequence shown here is derived from an EMBL/GenBank/DDBJ whole genome shotgun (WGS) entry which is preliminary data.</text>
</comment>